<dbReference type="EMBL" id="QPJW01000015">
    <property type="protein sequence ID" value="RCX15329.1"/>
    <property type="molecule type" value="Genomic_DNA"/>
</dbReference>
<protein>
    <submittedName>
        <fullName evidence="1">Uncharacterized protein</fullName>
    </submittedName>
</protein>
<accession>A0A369B1A2</accession>
<reference evidence="1 2" key="1">
    <citation type="submission" date="2018-07" db="EMBL/GenBank/DDBJ databases">
        <title>Genomic Encyclopedia of Type Strains, Phase III (KMG-III): the genomes of soil and plant-associated and newly described type strains.</title>
        <authorList>
            <person name="Whitman W."/>
        </authorList>
    </citation>
    <scope>NUCLEOTIDE SEQUENCE [LARGE SCALE GENOMIC DNA]</scope>
    <source>
        <strain evidence="1 2">CECT 8333</strain>
    </source>
</reference>
<name>A0A369B1A2_9BACL</name>
<dbReference type="Proteomes" id="UP000253090">
    <property type="component" value="Unassembled WGS sequence"/>
</dbReference>
<sequence>MDNDKYESELTRRYLLNSHSRGGLEEVVGEEETMESITGDELSAGPSQPEDYLFMNQWEGNELTKSYFSQSYE</sequence>
<proteinExistence type="predicted"/>
<comment type="caution">
    <text evidence="1">The sequence shown here is derived from an EMBL/GenBank/DDBJ whole genome shotgun (WGS) entry which is preliminary data.</text>
</comment>
<organism evidence="1 2">
    <name type="scientific">Fontibacillus phaseoli</name>
    <dbReference type="NCBI Taxonomy" id="1416533"/>
    <lineage>
        <taxon>Bacteria</taxon>
        <taxon>Bacillati</taxon>
        <taxon>Bacillota</taxon>
        <taxon>Bacilli</taxon>
        <taxon>Bacillales</taxon>
        <taxon>Paenibacillaceae</taxon>
        <taxon>Fontibacillus</taxon>
    </lineage>
</organism>
<gene>
    <name evidence="1" type="ORF">DFP94_11512</name>
</gene>
<dbReference type="RefSeq" id="WP_114498693.1">
    <property type="nucleotide sequence ID" value="NZ_QPJW01000015.1"/>
</dbReference>
<dbReference type="OrthoDB" id="2628102at2"/>
<evidence type="ECO:0000313" key="1">
    <source>
        <dbReference type="EMBL" id="RCX15329.1"/>
    </source>
</evidence>
<evidence type="ECO:0000313" key="2">
    <source>
        <dbReference type="Proteomes" id="UP000253090"/>
    </source>
</evidence>
<keyword evidence="2" id="KW-1185">Reference proteome</keyword>
<dbReference type="AlphaFoldDB" id="A0A369B1A2"/>